<sequence length="151" mass="16953">MIFNRLSISVLLATTNYYLSPSFVHGEPLSIDKRQMNESCRFSIATEDQSISQESRPVDLSGLVKECDFAKLIRVDTTGGQKIFKNMQVPNIHGFYGEADDGSSLQYIRFEDDTIYGTLRNMEDVTMTEISVDHEGNGVVKTTKIGDFLPD</sequence>
<dbReference type="EMBL" id="BLLK01000019">
    <property type="protein sequence ID" value="GFH44242.1"/>
    <property type="molecule type" value="Genomic_DNA"/>
</dbReference>
<dbReference type="AlphaFoldDB" id="A0AAD3CDQ4"/>
<evidence type="ECO:0000313" key="2">
    <source>
        <dbReference type="Proteomes" id="UP001054902"/>
    </source>
</evidence>
<organism evidence="1 2">
    <name type="scientific">Chaetoceros tenuissimus</name>
    <dbReference type="NCBI Taxonomy" id="426638"/>
    <lineage>
        <taxon>Eukaryota</taxon>
        <taxon>Sar</taxon>
        <taxon>Stramenopiles</taxon>
        <taxon>Ochrophyta</taxon>
        <taxon>Bacillariophyta</taxon>
        <taxon>Coscinodiscophyceae</taxon>
        <taxon>Chaetocerotophycidae</taxon>
        <taxon>Chaetocerotales</taxon>
        <taxon>Chaetocerotaceae</taxon>
        <taxon>Chaetoceros</taxon>
    </lineage>
</organism>
<accession>A0AAD3CDQ4</accession>
<keyword evidence="2" id="KW-1185">Reference proteome</keyword>
<comment type="caution">
    <text evidence="1">The sequence shown here is derived from an EMBL/GenBank/DDBJ whole genome shotgun (WGS) entry which is preliminary data.</text>
</comment>
<proteinExistence type="predicted"/>
<evidence type="ECO:0000313" key="1">
    <source>
        <dbReference type="EMBL" id="GFH44242.1"/>
    </source>
</evidence>
<gene>
    <name evidence="1" type="ORF">CTEN210_00716</name>
</gene>
<protein>
    <submittedName>
        <fullName evidence="1">Uncharacterized protein</fullName>
    </submittedName>
</protein>
<reference evidence="1 2" key="1">
    <citation type="journal article" date="2021" name="Sci. Rep.">
        <title>The genome of the diatom Chaetoceros tenuissimus carries an ancient integrated fragment of an extant virus.</title>
        <authorList>
            <person name="Hongo Y."/>
            <person name="Kimura K."/>
            <person name="Takaki Y."/>
            <person name="Yoshida Y."/>
            <person name="Baba S."/>
            <person name="Kobayashi G."/>
            <person name="Nagasaki K."/>
            <person name="Hano T."/>
            <person name="Tomaru Y."/>
        </authorList>
    </citation>
    <scope>NUCLEOTIDE SEQUENCE [LARGE SCALE GENOMIC DNA]</scope>
    <source>
        <strain evidence="1 2">NIES-3715</strain>
    </source>
</reference>
<name>A0AAD3CDQ4_9STRA</name>
<dbReference type="Proteomes" id="UP001054902">
    <property type="component" value="Unassembled WGS sequence"/>
</dbReference>